<dbReference type="EMBL" id="DSVI01000004">
    <property type="protein sequence ID" value="HGT47116.1"/>
    <property type="molecule type" value="Genomic_DNA"/>
</dbReference>
<accession>A0A832CVT7</accession>
<gene>
    <name evidence="1" type="ORF">ENS56_03705</name>
</gene>
<dbReference type="Gene3D" id="3.40.50.720">
    <property type="entry name" value="NAD(P)-binding Rossmann-like Domain"/>
    <property type="match status" value="1"/>
</dbReference>
<dbReference type="SUPFAM" id="SSF51735">
    <property type="entry name" value="NAD(P)-binding Rossmann-fold domains"/>
    <property type="match status" value="1"/>
</dbReference>
<dbReference type="GO" id="GO:0004029">
    <property type="term" value="F:aldehyde dehydrogenase (NAD+) activity"/>
    <property type="evidence" value="ECO:0007669"/>
    <property type="project" value="TreeGrafter"/>
</dbReference>
<dbReference type="PANTHER" id="PTHR48079:SF6">
    <property type="entry name" value="NAD(P)-BINDING DOMAIN-CONTAINING PROTEIN-RELATED"/>
    <property type="match status" value="1"/>
</dbReference>
<reference evidence="1" key="1">
    <citation type="journal article" date="2020" name="mSystems">
        <title>Genome- and Community-Level Interaction Insights into Carbon Utilization and Element Cycling Functions of Hydrothermarchaeota in Hydrothermal Sediment.</title>
        <authorList>
            <person name="Zhou Z."/>
            <person name="Liu Y."/>
            <person name="Xu W."/>
            <person name="Pan J."/>
            <person name="Luo Z.H."/>
            <person name="Li M."/>
        </authorList>
    </citation>
    <scope>NUCLEOTIDE SEQUENCE [LARGE SCALE GENOMIC DNA]</scope>
    <source>
        <strain evidence="1">SpSt-500</strain>
    </source>
</reference>
<dbReference type="InterPro" id="IPR036291">
    <property type="entry name" value="NAD(P)-bd_dom_sf"/>
</dbReference>
<sequence length="269" mass="30496">MNTISILGCGWLGLPLAENLIQDGYYVKGSTTSDLKLSLLKEKSIEPYKILLNPAMLGDSVEKFFDCDTLVINIPPLRRDDIVEFHFLQIESIVKQIEKANCHKIIFISSTSVYGNKNNEVDEDSKTFPDTLSGEALVIVENYLRTYKTFDTTIIRFAGLFGQDRNPAKYALSRNVIEFADTPLNLIHLDDCIGIIKTVIEKNISNEIINGVCEYHPTRREFYSITAEKLSIPKPQFSDGKEPHKIVKSKKINSLLNYQFKFPNPLDAI</sequence>
<protein>
    <submittedName>
        <fullName evidence="1">SDR family NAD(P)-dependent oxidoreductase</fullName>
    </submittedName>
</protein>
<proteinExistence type="predicted"/>
<dbReference type="AlphaFoldDB" id="A0A832CVT7"/>
<dbReference type="InterPro" id="IPR051783">
    <property type="entry name" value="NAD(P)-dependent_oxidoreduct"/>
</dbReference>
<dbReference type="PANTHER" id="PTHR48079">
    <property type="entry name" value="PROTEIN YEEZ"/>
    <property type="match status" value="1"/>
</dbReference>
<dbReference type="GO" id="GO:0005737">
    <property type="term" value="C:cytoplasm"/>
    <property type="evidence" value="ECO:0007669"/>
    <property type="project" value="TreeGrafter"/>
</dbReference>
<name>A0A832CVT7_9BACT</name>
<evidence type="ECO:0000313" key="1">
    <source>
        <dbReference type="EMBL" id="HGT47116.1"/>
    </source>
</evidence>
<organism evidence="1">
    <name type="scientific">Ignavibacterium album</name>
    <dbReference type="NCBI Taxonomy" id="591197"/>
    <lineage>
        <taxon>Bacteria</taxon>
        <taxon>Pseudomonadati</taxon>
        <taxon>Ignavibacteriota</taxon>
        <taxon>Ignavibacteria</taxon>
        <taxon>Ignavibacteriales</taxon>
        <taxon>Ignavibacteriaceae</taxon>
        <taxon>Ignavibacterium</taxon>
    </lineage>
</organism>
<comment type="caution">
    <text evidence="1">The sequence shown here is derived from an EMBL/GenBank/DDBJ whole genome shotgun (WGS) entry which is preliminary data.</text>
</comment>